<dbReference type="InterPro" id="IPR036047">
    <property type="entry name" value="F-box-like_dom_sf"/>
</dbReference>
<dbReference type="InterPro" id="IPR032675">
    <property type="entry name" value="LRR_dom_sf"/>
</dbReference>
<evidence type="ECO:0000259" key="1">
    <source>
        <dbReference type="PROSITE" id="PS50181"/>
    </source>
</evidence>
<keyword evidence="3" id="KW-1185">Reference proteome</keyword>
<sequence length="407" mass="45581">MLKLPLELIRHTLDFLDQRSLKQTSLTCSGLRPLCQEHIFAILKLQYQMGTTDTPTRSRDLIARYQQSPAIAGYVKHLYIYETPWLNRSGHDMWLARDEQFPEAMELLSLDKLQTFNLDMGKAGPFEDLPEAVKIIIRKICQSPSLTRLDLSKAPVGLLNECGPSLKTLSLNNADISPAAKQLLRNAPIQLHDLRVTTPHHEDTIEIIGLLLDPAHKIDTARLAFLHCNIDTCNRLKYSSVNRLIATCSQCLRVLSLPLSVNLDRDTIDPNAAIELGGCRMLTELSIAFSMIGSADPLKVQLSEAIRIISSVSPDNQIKTINLNVRLVGMRRAGLNEVSLCYQLWKSLDALLSDRTRFGHLGTLELDVSDRSMPPGQPVAERIVGYFENLKDLGILDMKTGQGLWVR</sequence>
<feature type="domain" description="F-box" evidence="1">
    <location>
        <begin position="1"/>
        <end position="43"/>
    </location>
</feature>
<evidence type="ECO:0000313" key="3">
    <source>
        <dbReference type="Proteomes" id="UP000307440"/>
    </source>
</evidence>
<organism evidence="2 3">
    <name type="scientific">Coprinopsis marcescibilis</name>
    <name type="common">Agaric fungus</name>
    <name type="synonym">Psathyrella marcescibilis</name>
    <dbReference type="NCBI Taxonomy" id="230819"/>
    <lineage>
        <taxon>Eukaryota</taxon>
        <taxon>Fungi</taxon>
        <taxon>Dikarya</taxon>
        <taxon>Basidiomycota</taxon>
        <taxon>Agaricomycotina</taxon>
        <taxon>Agaricomycetes</taxon>
        <taxon>Agaricomycetidae</taxon>
        <taxon>Agaricales</taxon>
        <taxon>Agaricineae</taxon>
        <taxon>Psathyrellaceae</taxon>
        <taxon>Coprinopsis</taxon>
    </lineage>
</organism>
<dbReference type="Proteomes" id="UP000307440">
    <property type="component" value="Unassembled WGS sequence"/>
</dbReference>
<gene>
    <name evidence="2" type="ORF">FA15DRAFT_673517</name>
</gene>
<dbReference type="AlphaFoldDB" id="A0A5C3KKC4"/>
<dbReference type="InterPro" id="IPR001810">
    <property type="entry name" value="F-box_dom"/>
</dbReference>
<accession>A0A5C3KKC4</accession>
<evidence type="ECO:0000313" key="2">
    <source>
        <dbReference type="EMBL" id="TFK20377.1"/>
    </source>
</evidence>
<dbReference type="Gene3D" id="3.80.10.10">
    <property type="entry name" value="Ribonuclease Inhibitor"/>
    <property type="match status" value="1"/>
</dbReference>
<reference evidence="2 3" key="1">
    <citation type="journal article" date="2019" name="Nat. Ecol. Evol.">
        <title>Megaphylogeny resolves global patterns of mushroom evolution.</title>
        <authorList>
            <person name="Varga T."/>
            <person name="Krizsan K."/>
            <person name="Foldi C."/>
            <person name="Dima B."/>
            <person name="Sanchez-Garcia M."/>
            <person name="Sanchez-Ramirez S."/>
            <person name="Szollosi G.J."/>
            <person name="Szarkandi J.G."/>
            <person name="Papp V."/>
            <person name="Albert L."/>
            <person name="Andreopoulos W."/>
            <person name="Angelini C."/>
            <person name="Antonin V."/>
            <person name="Barry K.W."/>
            <person name="Bougher N.L."/>
            <person name="Buchanan P."/>
            <person name="Buyck B."/>
            <person name="Bense V."/>
            <person name="Catcheside P."/>
            <person name="Chovatia M."/>
            <person name="Cooper J."/>
            <person name="Damon W."/>
            <person name="Desjardin D."/>
            <person name="Finy P."/>
            <person name="Geml J."/>
            <person name="Haridas S."/>
            <person name="Hughes K."/>
            <person name="Justo A."/>
            <person name="Karasinski D."/>
            <person name="Kautmanova I."/>
            <person name="Kiss B."/>
            <person name="Kocsube S."/>
            <person name="Kotiranta H."/>
            <person name="LaButti K.M."/>
            <person name="Lechner B.E."/>
            <person name="Liimatainen K."/>
            <person name="Lipzen A."/>
            <person name="Lukacs Z."/>
            <person name="Mihaltcheva S."/>
            <person name="Morgado L.N."/>
            <person name="Niskanen T."/>
            <person name="Noordeloos M.E."/>
            <person name="Ohm R.A."/>
            <person name="Ortiz-Santana B."/>
            <person name="Ovrebo C."/>
            <person name="Racz N."/>
            <person name="Riley R."/>
            <person name="Savchenko A."/>
            <person name="Shiryaev A."/>
            <person name="Soop K."/>
            <person name="Spirin V."/>
            <person name="Szebenyi C."/>
            <person name="Tomsovsky M."/>
            <person name="Tulloss R.E."/>
            <person name="Uehling J."/>
            <person name="Grigoriev I.V."/>
            <person name="Vagvolgyi C."/>
            <person name="Papp T."/>
            <person name="Martin F.M."/>
            <person name="Miettinen O."/>
            <person name="Hibbett D.S."/>
            <person name="Nagy L.G."/>
        </authorList>
    </citation>
    <scope>NUCLEOTIDE SEQUENCE [LARGE SCALE GENOMIC DNA]</scope>
    <source>
        <strain evidence="2 3">CBS 121175</strain>
    </source>
</reference>
<protein>
    <recommendedName>
        <fullName evidence="1">F-box domain-containing protein</fullName>
    </recommendedName>
</protein>
<dbReference type="EMBL" id="ML210302">
    <property type="protein sequence ID" value="TFK20377.1"/>
    <property type="molecule type" value="Genomic_DNA"/>
</dbReference>
<dbReference type="PROSITE" id="PS50181">
    <property type="entry name" value="FBOX"/>
    <property type="match status" value="1"/>
</dbReference>
<dbReference type="OrthoDB" id="2745898at2759"/>
<dbReference type="SUPFAM" id="SSF52047">
    <property type="entry name" value="RNI-like"/>
    <property type="match status" value="1"/>
</dbReference>
<dbReference type="SUPFAM" id="SSF81383">
    <property type="entry name" value="F-box domain"/>
    <property type="match status" value="1"/>
</dbReference>
<proteinExistence type="predicted"/>
<name>A0A5C3KKC4_COPMA</name>